<dbReference type="AlphaFoldDB" id="A0A4Z1J377"/>
<accession>A0A4Z1J377</accession>
<keyword evidence="2" id="KW-1185">Reference proteome</keyword>
<dbReference type="Proteomes" id="UP000297229">
    <property type="component" value="Unassembled WGS sequence"/>
</dbReference>
<evidence type="ECO:0000313" key="1">
    <source>
        <dbReference type="EMBL" id="TGO67604.1"/>
    </source>
</evidence>
<dbReference type="Gene3D" id="3.30.710.10">
    <property type="entry name" value="Potassium Channel Kv1.1, Chain A"/>
    <property type="match status" value="1"/>
</dbReference>
<evidence type="ECO:0008006" key="3">
    <source>
        <dbReference type="Google" id="ProtNLM"/>
    </source>
</evidence>
<dbReference type="OrthoDB" id="1022638at2759"/>
<dbReference type="EMBL" id="PQXM01000879">
    <property type="protein sequence ID" value="TGO67604.1"/>
    <property type="molecule type" value="Genomic_DNA"/>
</dbReference>
<gene>
    <name evidence="1" type="ORF">BELL_0881g00050</name>
</gene>
<organism evidence="1 2">
    <name type="scientific">Botrytis elliptica</name>
    <dbReference type="NCBI Taxonomy" id="278938"/>
    <lineage>
        <taxon>Eukaryota</taxon>
        <taxon>Fungi</taxon>
        <taxon>Dikarya</taxon>
        <taxon>Ascomycota</taxon>
        <taxon>Pezizomycotina</taxon>
        <taxon>Leotiomycetes</taxon>
        <taxon>Helotiales</taxon>
        <taxon>Sclerotiniaceae</taxon>
        <taxon>Botrytis</taxon>
    </lineage>
</organism>
<name>A0A4Z1J377_9HELO</name>
<evidence type="ECO:0000313" key="2">
    <source>
        <dbReference type="Proteomes" id="UP000297229"/>
    </source>
</evidence>
<sequence length="241" mass="28422">MFNHGWLETSTKSCTLPDDDPEAFSILMHWVFDVPHEAPITFTVKGLQTRSKTLMNLATLADKYLIDDLPDLIETRLIQKDLTRLNDPCYELPKASWYRLAWELIPRSSILRECVGSQNTTKHKFAHLNGMLMEPETLRVTRQILREWKETSSRQLDIGADMQGFRTFRELRDVVLSGRVIFLYTYYSSRFWPTNHFDDFVFCSTIMLDEKFLQYCWRSKHSMSQSDYLLSIANIPMHVHR</sequence>
<protein>
    <recommendedName>
        <fullName evidence="3">BTB domain-containing protein</fullName>
    </recommendedName>
</protein>
<reference evidence="1 2" key="1">
    <citation type="submission" date="2017-12" db="EMBL/GenBank/DDBJ databases">
        <title>Comparative genomics of Botrytis spp.</title>
        <authorList>
            <person name="Valero-Jimenez C.A."/>
            <person name="Tapia P."/>
            <person name="Veloso J."/>
            <person name="Silva-Moreno E."/>
            <person name="Staats M."/>
            <person name="Valdes J.H."/>
            <person name="Van Kan J.A.L."/>
        </authorList>
    </citation>
    <scope>NUCLEOTIDE SEQUENCE [LARGE SCALE GENOMIC DNA]</scope>
    <source>
        <strain evidence="1 2">Be9601</strain>
    </source>
</reference>
<dbReference type="SUPFAM" id="SSF54695">
    <property type="entry name" value="POZ domain"/>
    <property type="match status" value="1"/>
</dbReference>
<comment type="caution">
    <text evidence="1">The sequence shown here is derived from an EMBL/GenBank/DDBJ whole genome shotgun (WGS) entry which is preliminary data.</text>
</comment>
<proteinExistence type="predicted"/>
<dbReference type="InterPro" id="IPR011333">
    <property type="entry name" value="SKP1/BTB/POZ_sf"/>
</dbReference>